<protein>
    <recommendedName>
        <fullName evidence="1">Glycosyl hydrolases family 38 C-terminal domain-containing protein</fullName>
    </recommendedName>
</protein>
<dbReference type="Pfam" id="PF17677">
    <property type="entry name" value="Glyco_hydro38C2"/>
    <property type="match status" value="1"/>
</dbReference>
<dbReference type="Proteomes" id="UP000184363">
    <property type="component" value="Unassembled WGS sequence"/>
</dbReference>
<dbReference type="EMBL" id="FRAP01000001">
    <property type="protein sequence ID" value="SHJ96724.1"/>
    <property type="molecule type" value="Genomic_DNA"/>
</dbReference>
<organism evidence="2 3">
    <name type="scientific">Pseudonocardia thermophila</name>
    <dbReference type="NCBI Taxonomy" id="1848"/>
    <lineage>
        <taxon>Bacteria</taxon>
        <taxon>Bacillati</taxon>
        <taxon>Actinomycetota</taxon>
        <taxon>Actinomycetes</taxon>
        <taxon>Pseudonocardiales</taxon>
        <taxon>Pseudonocardiaceae</taxon>
        <taxon>Pseudonocardia</taxon>
    </lineage>
</organism>
<proteinExistence type="predicted"/>
<keyword evidence="3" id="KW-1185">Reference proteome</keyword>
<evidence type="ECO:0000259" key="1">
    <source>
        <dbReference type="Pfam" id="PF17677"/>
    </source>
</evidence>
<feature type="domain" description="Glycosyl hydrolases family 38 C-terminal" evidence="1">
    <location>
        <begin position="1"/>
        <end position="70"/>
    </location>
</feature>
<dbReference type="InterPro" id="IPR041147">
    <property type="entry name" value="GH38_C"/>
</dbReference>
<name>A0A1M6NM80_PSETH</name>
<dbReference type="STRING" id="1848.SAMN05443637_101336"/>
<dbReference type="AlphaFoldDB" id="A0A1M6NM80"/>
<gene>
    <name evidence="2" type="ORF">SAMN05443637_101336</name>
</gene>
<sequence length="75" mass="8014">MKLADDGSGDVVVRLYEALGARAAGRLTLGFAAAPVVVTDLLERPFDTPPPGLTDGVVALVLRPFRILTLRLRRS</sequence>
<reference evidence="2 3" key="1">
    <citation type="submission" date="2016-11" db="EMBL/GenBank/DDBJ databases">
        <authorList>
            <person name="Jaros S."/>
            <person name="Januszkiewicz K."/>
            <person name="Wedrychowicz H."/>
        </authorList>
    </citation>
    <scope>NUCLEOTIDE SEQUENCE [LARGE SCALE GENOMIC DNA]</scope>
    <source>
        <strain evidence="2 3">DSM 43832</strain>
    </source>
</reference>
<accession>A0A1M6NM80</accession>
<evidence type="ECO:0000313" key="2">
    <source>
        <dbReference type="EMBL" id="SHJ96724.1"/>
    </source>
</evidence>
<evidence type="ECO:0000313" key="3">
    <source>
        <dbReference type="Proteomes" id="UP000184363"/>
    </source>
</evidence>